<organism evidence="2">
    <name type="scientific">Gibberella zeae</name>
    <name type="common">Wheat head blight fungus</name>
    <name type="synonym">Fusarium graminearum</name>
    <dbReference type="NCBI Taxonomy" id="5518"/>
    <lineage>
        <taxon>Eukaryota</taxon>
        <taxon>Fungi</taxon>
        <taxon>Dikarya</taxon>
        <taxon>Ascomycota</taxon>
        <taxon>Pezizomycotina</taxon>
        <taxon>Sordariomycetes</taxon>
        <taxon>Hypocreomycetidae</taxon>
        <taxon>Hypocreales</taxon>
        <taxon>Nectriaceae</taxon>
        <taxon>Fusarium</taxon>
    </lineage>
</organism>
<dbReference type="SUPFAM" id="SSF88713">
    <property type="entry name" value="Glycoside hydrolase/deacetylase"/>
    <property type="match status" value="1"/>
</dbReference>
<dbReference type="InterPro" id="IPR011330">
    <property type="entry name" value="Glyco_hydro/deAcase_b/a-brl"/>
</dbReference>
<dbReference type="AlphaFoldDB" id="A0A4E9EAW2"/>
<protein>
    <submittedName>
        <fullName evidence="2">Uncharacterized protein</fullName>
    </submittedName>
</protein>
<name>A0A4E9EAW2_GIBZA</name>
<dbReference type="Proteomes" id="UP000746612">
    <property type="component" value="Unassembled WGS sequence"/>
</dbReference>
<dbReference type="EMBL" id="CAJPIJ010000124">
    <property type="protein sequence ID" value="CAG1981831.1"/>
    <property type="molecule type" value="Genomic_DNA"/>
</dbReference>
<dbReference type="EMBL" id="CAAKMV010000145">
    <property type="protein sequence ID" value="VIO60519.1"/>
    <property type="molecule type" value="Genomic_DNA"/>
</dbReference>
<reference evidence="2" key="1">
    <citation type="submission" date="2019-04" db="EMBL/GenBank/DDBJ databases">
        <authorList>
            <person name="Melise S."/>
            <person name="Noan J."/>
            <person name="Okalmin O."/>
        </authorList>
    </citation>
    <scope>NUCLEOTIDE SEQUENCE</scope>
    <source>
        <strain evidence="2">FN9</strain>
    </source>
</reference>
<reference evidence="1" key="2">
    <citation type="submission" date="2021-03" db="EMBL/GenBank/DDBJ databases">
        <authorList>
            <person name="Alouane T."/>
            <person name="Langin T."/>
            <person name="Bonhomme L."/>
        </authorList>
    </citation>
    <scope>NUCLEOTIDE SEQUENCE</scope>
    <source>
        <strain evidence="1">MDC_Fg202</strain>
    </source>
</reference>
<dbReference type="Gene3D" id="3.20.20.370">
    <property type="entry name" value="Glycoside hydrolase/deacetylase"/>
    <property type="match status" value="1"/>
</dbReference>
<dbReference type="GO" id="GO:0005975">
    <property type="term" value="P:carbohydrate metabolic process"/>
    <property type="evidence" value="ECO:0007669"/>
    <property type="project" value="InterPro"/>
</dbReference>
<evidence type="ECO:0000313" key="2">
    <source>
        <dbReference type="EMBL" id="VIO60519.1"/>
    </source>
</evidence>
<sequence length="103" mass="11895">MGKKSLKIPYTYDFILYTVTGLNDFYTHLKNAFDVLYEEGQDGGPLMRTALKDVVDYIARKDGVWVAIRPDVVEASRAQFPYNKRQSVEDGRKYWTCHTSLHA</sequence>
<gene>
    <name evidence="2" type="ORF">FUG_LOCUS402523</name>
    <name evidence="1" type="ORF">MDCFG202_LOCUS218538</name>
</gene>
<accession>A0A4E9EAW2</accession>
<evidence type="ECO:0000313" key="1">
    <source>
        <dbReference type="EMBL" id="CAG1981831.1"/>
    </source>
</evidence>
<proteinExistence type="predicted"/>